<gene>
    <name evidence="3" type="ORF">EVA_21407</name>
</gene>
<protein>
    <submittedName>
        <fullName evidence="3">Protein containing DUF262</fullName>
    </submittedName>
</protein>
<dbReference type="PANTHER" id="PTHR35149:SF1">
    <property type="entry name" value="DUF5655 DOMAIN-CONTAINING PROTEIN"/>
    <property type="match status" value="1"/>
</dbReference>
<comment type="caution">
    <text evidence="3">The sequence shown here is derived from an EMBL/GenBank/DDBJ whole genome shotgun (WGS) entry which is preliminary data.</text>
</comment>
<organism evidence="3">
    <name type="scientific">gut metagenome</name>
    <dbReference type="NCBI Taxonomy" id="749906"/>
    <lineage>
        <taxon>unclassified sequences</taxon>
        <taxon>metagenomes</taxon>
        <taxon>organismal metagenomes</taxon>
    </lineage>
</organism>
<dbReference type="Pfam" id="PF03235">
    <property type="entry name" value="GmrSD_N"/>
    <property type="match status" value="1"/>
</dbReference>
<dbReference type="EMBL" id="AMCI01008812">
    <property type="protein sequence ID" value="EJW90483.1"/>
    <property type="molecule type" value="Genomic_DNA"/>
</dbReference>
<dbReference type="InterPro" id="IPR004919">
    <property type="entry name" value="GmrSD_N"/>
</dbReference>
<dbReference type="AlphaFoldDB" id="J9F7P9"/>
<feature type="domain" description="GmrSD restriction endonucleases C-terminal" evidence="2">
    <location>
        <begin position="551"/>
        <end position="679"/>
    </location>
</feature>
<dbReference type="InterPro" id="IPR011089">
    <property type="entry name" value="GmrSD_C"/>
</dbReference>
<evidence type="ECO:0000259" key="2">
    <source>
        <dbReference type="Pfam" id="PF07510"/>
    </source>
</evidence>
<accession>J9F7P9</accession>
<evidence type="ECO:0000259" key="1">
    <source>
        <dbReference type="Pfam" id="PF03235"/>
    </source>
</evidence>
<name>J9F7P9_9ZZZZ</name>
<reference evidence="3" key="1">
    <citation type="journal article" date="2012" name="PLoS ONE">
        <title>Gene sets for utilization of primary and secondary nutrition supplies in the distal gut of endangered iberian lynx.</title>
        <authorList>
            <person name="Alcaide M."/>
            <person name="Messina E."/>
            <person name="Richter M."/>
            <person name="Bargiela R."/>
            <person name="Peplies J."/>
            <person name="Huws S.A."/>
            <person name="Newbold C.J."/>
            <person name="Golyshin P.N."/>
            <person name="Simon M.A."/>
            <person name="Lopez G."/>
            <person name="Yakimov M.M."/>
            <person name="Ferrer M."/>
        </authorList>
    </citation>
    <scope>NUCLEOTIDE SEQUENCE</scope>
</reference>
<dbReference type="PANTHER" id="PTHR35149">
    <property type="entry name" value="SLL5132 PROTEIN"/>
    <property type="match status" value="1"/>
</dbReference>
<sequence>MEKILPLQERSIAQIYMDQRESLTYVIPIYQRNYAWEEEEISALVKDVHDSFRKNPHAPYYIGTLVTFHRGDRVYEVIDGQQRLTTLYILLKVLDVKGIYNKLTYGARKVSATTIEQLDQYPNLGDEVDGSIRNGYKFAKKAVESLVENNEYQAFESYFLHQVHIIHYQVPKDVDLNHYFEVMNSRGEQLEKHEIVKSLLGQYLKDRTELATFSRIWEACCEMNRYVQQTFPETQVFGPDLSKFIINGFESIPCQQEAEGKKSIRALLQQPLNTAKETDDKEQNDQFQPIIDFPNFLLVVLKLTRMEYDDFKPTDFILDDKELLNEFQNALNALKTVDERTAFSRKFAFHLLKAKYLLDNYIVHHVLNDKELTGDNPWKLQCYHQESSRKRYAKNLSDSPKIQDELVHVLSMFEVSFTPKQHKNYLFYCLMYLFEHPTTTADVYLKFLRSLADNYFFDVYLNEGRLSERNQPLPNAFDAALLTDGCLQVDAKRTKNTDYKETFYNIYKQGNSNISLFVFNYLDYRLWQKYAQTLRGIESKKGSPLRKTFFEVLGCSDFGLDAFDSFYFSRTRKSLEHFYPQAKAVPDEKASDCTISSTQINCLGNFAMISAEANSSGSNWDPKTKLDHYNDSKSNPVSVASLKFRIMMQICQDNQSLDRVKGMEWNAADMLQHQEKMLELLVHIF</sequence>
<feature type="domain" description="GmrSD restriction endonucleases N-terminal" evidence="1">
    <location>
        <begin position="15"/>
        <end position="200"/>
    </location>
</feature>
<dbReference type="Pfam" id="PF07510">
    <property type="entry name" value="GmrSD_C"/>
    <property type="match status" value="1"/>
</dbReference>
<evidence type="ECO:0000313" key="3">
    <source>
        <dbReference type="EMBL" id="EJW90483.1"/>
    </source>
</evidence>
<proteinExistence type="predicted"/>